<comment type="caution">
    <text evidence="1">The sequence shown here is derived from an EMBL/GenBank/DDBJ whole genome shotgun (WGS) entry which is preliminary data.</text>
</comment>
<proteinExistence type="predicted"/>
<protein>
    <submittedName>
        <fullName evidence="1">Uncharacterized protein</fullName>
    </submittedName>
</protein>
<name>A0ABP6UJH7_9ACTN</name>
<keyword evidence="2" id="KW-1185">Reference proteome</keyword>
<gene>
    <name evidence="1" type="ORF">GCM10022416_61820</name>
</gene>
<sequence>MDDRTGVPDSYDPLAALGRQLAMRGLTVTRMLYVADATGVSLTITCRPRAEDGGRLWLFTEEGEPIGEADGEHLDDAALHVLGRLARHAERARETAW</sequence>
<dbReference type="Proteomes" id="UP001500266">
    <property type="component" value="Unassembled WGS sequence"/>
</dbReference>
<dbReference type="EMBL" id="BAABDO010000187">
    <property type="protein sequence ID" value="GAA3508115.1"/>
    <property type="molecule type" value="Genomic_DNA"/>
</dbReference>
<reference evidence="2" key="1">
    <citation type="journal article" date="2019" name="Int. J. Syst. Evol. Microbiol.">
        <title>The Global Catalogue of Microorganisms (GCM) 10K type strain sequencing project: providing services to taxonomists for standard genome sequencing and annotation.</title>
        <authorList>
            <consortium name="The Broad Institute Genomics Platform"/>
            <consortium name="The Broad Institute Genome Sequencing Center for Infectious Disease"/>
            <person name="Wu L."/>
            <person name="Ma J."/>
        </authorList>
    </citation>
    <scope>NUCLEOTIDE SEQUENCE [LARGE SCALE GENOMIC DNA]</scope>
    <source>
        <strain evidence="2">JCM 17316</strain>
    </source>
</reference>
<evidence type="ECO:0000313" key="1">
    <source>
        <dbReference type="EMBL" id="GAA3508115.1"/>
    </source>
</evidence>
<organism evidence="1 2">
    <name type="scientific">Actinomadura keratinilytica</name>
    <dbReference type="NCBI Taxonomy" id="547461"/>
    <lineage>
        <taxon>Bacteria</taxon>
        <taxon>Bacillati</taxon>
        <taxon>Actinomycetota</taxon>
        <taxon>Actinomycetes</taxon>
        <taxon>Streptosporangiales</taxon>
        <taxon>Thermomonosporaceae</taxon>
        <taxon>Actinomadura</taxon>
    </lineage>
</organism>
<evidence type="ECO:0000313" key="2">
    <source>
        <dbReference type="Proteomes" id="UP001500266"/>
    </source>
</evidence>
<accession>A0ABP6UJH7</accession>
<dbReference type="RefSeq" id="WP_345025350.1">
    <property type="nucleotide sequence ID" value="NZ_BAABDO010000187.1"/>
</dbReference>